<dbReference type="PROSITE" id="PS50082">
    <property type="entry name" value="WD_REPEATS_2"/>
    <property type="match status" value="2"/>
</dbReference>
<evidence type="ECO:0000256" key="2">
    <source>
        <dbReference type="SAM" id="Coils"/>
    </source>
</evidence>
<proteinExistence type="predicted"/>
<dbReference type="AlphaFoldDB" id="A0A7S4GAG7"/>
<dbReference type="PANTHER" id="PTHR32215:SF0">
    <property type="entry name" value="CILIA- AND FLAGELLA-ASSOCIATED PROTEIN 57"/>
    <property type="match status" value="1"/>
</dbReference>
<dbReference type="InterPro" id="IPR036322">
    <property type="entry name" value="WD40_repeat_dom_sf"/>
</dbReference>
<name>A0A7S4GAG7_9EUGL</name>
<feature type="compositionally biased region" description="Pro residues" evidence="3">
    <location>
        <begin position="1210"/>
        <end position="1231"/>
    </location>
</feature>
<keyword evidence="2" id="KW-0175">Coiled coil</keyword>
<dbReference type="PROSITE" id="PS50294">
    <property type="entry name" value="WD_REPEATS_REGION"/>
    <property type="match status" value="1"/>
</dbReference>
<organism evidence="4">
    <name type="scientific">Eutreptiella gymnastica</name>
    <dbReference type="NCBI Taxonomy" id="73025"/>
    <lineage>
        <taxon>Eukaryota</taxon>
        <taxon>Discoba</taxon>
        <taxon>Euglenozoa</taxon>
        <taxon>Euglenida</taxon>
        <taxon>Spirocuta</taxon>
        <taxon>Euglenophyceae</taxon>
        <taxon>Eutreptiales</taxon>
        <taxon>Eutreptiaceae</taxon>
        <taxon>Eutreptiella</taxon>
    </lineage>
</organism>
<feature type="region of interest" description="Disordered" evidence="3">
    <location>
        <begin position="1123"/>
        <end position="1142"/>
    </location>
</feature>
<protein>
    <recommendedName>
        <fullName evidence="5">Guanine nucleotide-binding protein subunit beta-like protein</fullName>
    </recommendedName>
</protein>
<evidence type="ECO:0000313" key="4">
    <source>
        <dbReference type="EMBL" id="CAE0830501.1"/>
    </source>
</evidence>
<gene>
    <name evidence="4" type="ORF">EGYM00163_LOCUS41782</name>
</gene>
<accession>A0A7S4GAG7</accession>
<dbReference type="InterPro" id="IPR052993">
    <property type="entry name" value="CFA-57"/>
</dbReference>
<feature type="region of interest" description="Disordered" evidence="3">
    <location>
        <begin position="1172"/>
        <end position="1231"/>
    </location>
</feature>
<dbReference type="PANTHER" id="PTHR32215">
    <property type="entry name" value="CILIA- AND FLAGELLA-ASSOCIATED PROTEIN 57"/>
    <property type="match status" value="1"/>
</dbReference>
<dbReference type="InterPro" id="IPR001680">
    <property type="entry name" value="WD40_rpt"/>
</dbReference>
<feature type="coiled-coil region" evidence="2">
    <location>
        <begin position="659"/>
        <end position="860"/>
    </location>
</feature>
<dbReference type="SMART" id="SM00320">
    <property type="entry name" value="WD40"/>
    <property type="match status" value="7"/>
</dbReference>
<evidence type="ECO:0000256" key="3">
    <source>
        <dbReference type="SAM" id="MobiDB-lite"/>
    </source>
</evidence>
<dbReference type="EMBL" id="HBJA01121376">
    <property type="protein sequence ID" value="CAE0830501.1"/>
    <property type="molecule type" value="Transcribed_RNA"/>
</dbReference>
<evidence type="ECO:0000256" key="1">
    <source>
        <dbReference type="PROSITE-ProRule" id="PRU00221"/>
    </source>
</evidence>
<keyword evidence="1" id="KW-0853">WD repeat</keyword>
<dbReference type="InterPro" id="IPR015943">
    <property type="entry name" value="WD40/YVTN_repeat-like_dom_sf"/>
</dbReference>
<dbReference type="Pfam" id="PF00400">
    <property type="entry name" value="WD40"/>
    <property type="match status" value="3"/>
</dbReference>
<reference evidence="4" key="1">
    <citation type="submission" date="2021-01" db="EMBL/GenBank/DDBJ databases">
        <authorList>
            <person name="Corre E."/>
            <person name="Pelletier E."/>
            <person name="Niang G."/>
            <person name="Scheremetjew M."/>
            <person name="Finn R."/>
            <person name="Kale V."/>
            <person name="Holt S."/>
            <person name="Cochrane G."/>
            <person name="Meng A."/>
            <person name="Brown T."/>
            <person name="Cohen L."/>
        </authorList>
    </citation>
    <scope>NUCLEOTIDE SEQUENCE</scope>
    <source>
        <strain evidence="4">CCMP1594</strain>
    </source>
</reference>
<dbReference type="Gene3D" id="2.130.10.10">
    <property type="entry name" value="YVTN repeat-like/Quinoprotein amine dehydrogenase"/>
    <property type="match status" value="3"/>
</dbReference>
<feature type="repeat" description="WD" evidence="1">
    <location>
        <begin position="353"/>
        <end position="385"/>
    </location>
</feature>
<sequence>MAGLELRMVSKRHAFGIKADVKDNIHYIDDTTVAYPVGRNVVIYNTQSNIQKFIQGAEKTDAITAMALSPNKKYLAVAESGENPCIAIYDTTTRKRRKVLSIPDLNSREYVSLAFSSIDGRHLATQGGYPDWNLVYWNWERSKALSMVSVAPDKQSNGQDKSLINQCSINPRDPQHICVSGNGIFKFFRYADGQLKQAPGGMGKRDPQNFLSHIWLPPDDRIVVSSDNGDLLLVENSEFKCVLPLSPSDGLSIDSMISYSKGFICGGDMSLVSIFEKSDDKELYRKMKTMKVDHRKDSETGIESDTMKIKSFALSQQEEYLCLTSSNNQIFLLNLSNADFSKADDAIFEPLAQPFHSAAVSGLDTCIRKPLVATCSKDKTIRIWNYIDHSVEIIKTFPTEGNSIAMHPSGLHILVGFSDKLRFMNLYGDDIREFKNFPIRSCPECKFSNGGQYFAAVHGNIIHIYSTYTCDTIGHLRGHNGKVRCLYWLADDTRLVSVGMDGAVYDWNLKECRKENDNVMKSISYTSVVADGKNLWAVGSDRKLREMELSSLTMIQELDTGDYPLTTLALATNHRMLFGGSDDGSVRVYTFPLQGGVQEHSLAHAAPITRLALTFDESVLFTVGDDCTLYVYDVKDKDGRSAKREVTFAEEILISKSDLEEKNATINELRTKVEELKLDMDYQQRRREIKHEEKIKELTDQFKEELEHQTAKYEQLLALKNEQDINFTEIRRDMTEKHRGETSKLEMDYQAQIQASEEQITKLKRDLDSQKKDFQNQLNGKDTAMEKAKKEMEENFQEALAVEKEMNESLRHEQKDLTREHEEIRKQLEIDTDIEIEEIKEKYENRLQNERDSFLRLKGENGIMRKKFNTLQKDIHDKNEEINGLFGTQSELDQKIKGLEKDIEALKNEIKERDETIGDKEKRIYDLKKKNQELEKFKFVLDYKIRELKSQIEPRQDEIAQAKQKIKEMDSELERYHQNNLSLVLTINDLKLKIDGQQKEIHNLSNKLKDAETYKTRIRTDLSELANIIQDPKSLKESVKKLYQKHVKEKVRDTQEMEEDLQKEYNRQRDYLEKTVESLKRKLVKDADSHKSDTNRIMNENVVLIKEINELRREIKMLKSAAQAKTEKEGLGGSIGSARTEDAQREIEMQRMEIQRLRQRIDDLERQLFARGRPVSHEKLPPMEGFDGPGVSPPGSAGSGGFGGRVVTPPQMPHPPVSVQPPPDPAAPVAD</sequence>
<feature type="repeat" description="WD" evidence="1">
    <location>
        <begin position="476"/>
        <end position="517"/>
    </location>
</feature>
<evidence type="ECO:0008006" key="5">
    <source>
        <dbReference type="Google" id="ProtNLM"/>
    </source>
</evidence>
<feature type="coiled-coil region" evidence="2">
    <location>
        <begin position="889"/>
        <end position="1014"/>
    </location>
</feature>
<dbReference type="SUPFAM" id="SSF50978">
    <property type="entry name" value="WD40 repeat-like"/>
    <property type="match status" value="2"/>
</dbReference>
<dbReference type="Gene3D" id="1.20.5.340">
    <property type="match status" value="1"/>
</dbReference>